<reference evidence="1 2" key="1">
    <citation type="journal article" date="2022" name="bioRxiv">
        <title>Genomics of Preaxostyla Flagellates Illuminates Evolutionary Transitions and the Path Towards Mitochondrial Loss.</title>
        <authorList>
            <person name="Novak L.V.F."/>
            <person name="Treitli S.C."/>
            <person name="Pyrih J."/>
            <person name="Halakuc P."/>
            <person name="Pipaliya S.V."/>
            <person name="Vacek V."/>
            <person name="Brzon O."/>
            <person name="Soukal P."/>
            <person name="Eme L."/>
            <person name="Dacks J.B."/>
            <person name="Karnkowska A."/>
            <person name="Elias M."/>
            <person name="Hampl V."/>
        </authorList>
    </citation>
    <scope>NUCLEOTIDE SEQUENCE [LARGE SCALE GENOMIC DNA]</scope>
    <source>
        <strain evidence="1">NAU3</strain>
        <tissue evidence="1">Gut</tissue>
    </source>
</reference>
<gene>
    <name evidence="1" type="ORF">BLNAU_1744</name>
</gene>
<evidence type="ECO:0000313" key="2">
    <source>
        <dbReference type="Proteomes" id="UP001281761"/>
    </source>
</evidence>
<proteinExistence type="predicted"/>
<evidence type="ECO:0000313" key="1">
    <source>
        <dbReference type="EMBL" id="KAK2963211.1"/>
    </source>
</evidence>
<protein>
    <submittedName>
        <fullName evidence="1">Uncharacterized protein</fullName>
    </submittedName>
</protein>
<dbReference type="Proteomes" id="UP001281761">
    <property type="component" value="Unassembled WGS sequence"/>
</dbReference>
<comment type="caution">
    <text evidence="1">The sequence shown here is derived from an EMBL/GenBank/DDBJ whole genome shotgun (WGS) entry which is preliminary data.</text>
</comment>
<dbReference type="EMBL" id="JARBJD010000007">
    <property type="protein sequence ID" value="KAK2963211.1"/>
    <property type="molecule type" value="Genomic_DNA"/>
</dbReference>
<organism evidence="1 2">
    <name type="scientific">Blattamonas nauphoetae</name>
    <dbReference type="NCBI Taxonomy" id="2049346"/>
    <lineage>
        <taxon>Eukaryota</taxon>
        <taxon>Metamonada</taxon>
        <taxon>Preaxostyla</taxon>
        <taxon>Oxymonadida</taxon>
        <taxon>Blattamonas</taxon>
    </lineage>
</organism>
<keyword evidence="2" id="KW-1185">Reference proteome</keyword>
<sequence length="90" mass="9913">MFSGFGTVTDNITSIRSTHPELAEFVDDMMSELSEELASSIGLGCNDTTTDCLLFNELDSATITDWEKGFECLLTLLKGGSSLIWHFNQL</sequence>
<accession>A0ABQ9YHG6</accession>
<name>A0ABQ9YHG6_9EUKA</name>